<comment type="caution">
    <text evidence="1">The sequence shown here is derived from an EMBL/GenBank/DDBJ whole genome shotgun (WGS) entry which is preliminary data.</text>
</comment>
<accession>A0AAN7UCB1</accession>
<dbReference type="AlphaFoldDB" id="A0AAN7UCB1"/>
<keyword evidence="2" id="KW-1185">Reference proteome</keyword>
<dbReference type="PANTHER" id="PTHR42080">
    <property type="entry name" value="SRR1 DOMAIN-CONTAINING PROTEIN"/>
    <property type="match status" value="1"/>
</dbReference>
<dbReference type="Proteomes" id="UP001305414">
    <property type="component" value="Unassembled WGS sequence"/>
</dbReference>
<evidence type="ECO:0000313" key="2">
    <source>
        <dbReference type="Proteomes" id="UP001305414"/>
    </source>
</evidence>
<protein>
    <submittedName>
        <fullName evidence="1">Uncharacterized protein</fullName>
    </submittedName>
</protein>
<evidence type="ECO:0000313" key="1">
    <source>
        <dbReference type="EMBL" id="KAK5625668.1"/>
    </source>
</evidence>
<organism evidence="1 2">
    <name type="scientific">Xylaria bambusicola</name>
    <dbReference type="NCBI Taxonomy" id="326684"/>
    <lineage>
        <taxon>Eukaryota</taxon>
        <taxon>Fungi</taxon>
        <taxon>Dikarya</taxon>
        <taxon>Ascomycota</taxon>
        <taxon>Pezizomycotina</taxon>
        <taxon>Sordariomycetes</taxon>
        <taxon>Xylariomycetidae</taxon>
        <taxon>Xylariales</taxon>
        <taxon>Xylariaceae</taxon>
        <taxon>Xylaria</taxon>
    </lineage>
</organism>
<name>A0AAN7UCB1_9PEZI</name>
<sequence length="324" mass="36597">MTDQGAAREAALQGVHEAEFHRDRVIPRKADDIEKQSVIIKLADRLVSPWKEAVTGTETLADIVMPRRESSQENDKKLESFVEIDAALKQARAEWTKSEDAKHLRNRLHWVVMHKKLVGVRKIVCFDLDGPWTWHLGVPPTDAEKLEGYGNRSLIRHVAALWMAQNICECPGGAVEIKVYSQELSFRPEDRAVLAAHGITALDGQQGQHEGFREIDANTLVFMMGGGVENNIRVICATNRPAGIICSIHRPSRSNVNYDGLQAAFHYLDTEYDAYADWMPFYHPAFPEHLNVRGPQTMKEAAVKNKQRPLQGATVWLRKLELHP</sequence>
<dbReference type="EMBL" id="JAWHQM010000002">
    <property type="protein sequence ID" value="KAK5625668.1"/>
    <property type="molecule type" value="Genomic_DNA"/>
</dbReference>
<reference evidence="1 2" key="1">
    <citation type="submission" date="2023-10" db="EMBL/GenBank/DDBJ databases">
        <title>Draft genome sequence of Xylaria bambusicola isolate GMP-LS, the root and basal stem rot pathogen of sugarcane in Indonesia.</title>
        <authorList>
            <person name="Selvaraj P."/>
            <person name="Muralishankar V."/>
            <person name="Muruganantham S."/>
            <person name="Sp S."/>
            <person name="Haryani S."/>
            <person name="Lau K.J.X."/>
            <person name="Naqvi N.I."/>
        </authorList>
    </citation>
    <scope>NUCLEOTIDE SEQUENCE [LARGE SCALE GENOMIC DNA]</scope>
    <source>
        <strain evidence="1">GMP-LS</strain>
    </source>
</reference>
<proteinExistence type="predicted"/>
<dbReference type="PANTHER" id="PTHR42080:SF1">
    <property type="entry name" value="SRR1-LIKE DOMAIN-CONTAINING PROTEIN"/>
    <property type="match status" value="1"/>
</dbReference>
<gene>
    <name evidence="1" type="ORF">RRF57_001384</name>
</gene>